<name>A0AAD9I7N7_9PEZI</name>
<evidence type="ECO:0000256" key="1">
    <source>
        <dbReference type="SAM" id="MobiDB-lite"/>
    </source>
</evidence>
<comment type="caution">
    <text evidence="2">The sequence shown here is derived from an EMBL/GenBank/DDBJ whole genome shotgun (WGS) entry which is preliminary data.</text>
</comment>
<keyword evidence="3" id="KW-1185">Reference proteome</keyword>
<organism evidence="2 3">
    <name type="scientific">Phyllachora maydis</name>
    <dbReference type="NCBI Taxonomy" id="1825666"/>
    <lineage>
        <taxon>Eukaryota</taxon>
        <taxon>Fungi</taxon>
        <taxon>Dikarya</taxon>
        <taxon>Ascomycota</taxon>
        <taxon>Pezizomycotina</taxon>
        <taxon>Sordariomycetes</taxon>
        <taxon>Sordariomycetidae</taxon>
        <taxon>Phyllachorales</taxon>
        <taxon>Phyllachoraceae</taxon>
        <taxon>Phyllachora</taxon>
    </lineage>
</organism>
<dbReference type="AlphaFoldDB" id="A0AAD9I7N7"/>
<proteinExistence type="predicted"/>
<accession>A0AAD9I7N7</accession>
<feature type="region of interest" description="Disordered" evidence="1">
    <location>
        <begin position="1"/>
        <end position="29"/>
    </location>
</feature>
<evidence type="ECO:0000313" key="2">
    <source>
        <dbReference type="EMBL" id="KAK2071772.1"/>
    </source>
</evidence>
<sequence>MSSMAQPMVPADSNAHMPPISSPLNPGGSGGGVYLYATTPKRPGRRRVAISPTQRLLRKKAAAAWDLRRALATERPPYKVLTKSFRTANPEERGCQVHIMMTTGPMDPDDGDIGLTINKFANLHGISAKQTFTMSTSCPHPRFWPRQETVTKHAGAQTVSRNRALAT</sequence>
<dbReference type="EMBL" id="JAQQPM010000005">
    <property type="protein sequence ID" value="KAK2071772.1"/>
    <property type="molecule type" value="Genomic_DNA"/>
</dbReference>
<evidence type="ECO:0000313" key="3">
    <source>
        <dbReference type="Proteomes" id="UP001217918"/>
    </source>
</evidence>
<dbReference type="Proteomes" id="UP001217918">
    <property type="component" value="Unassembled WGS sequence"/>
</dbReference>
<protein>
    <submittedName>
        <fullName evidence="2">Uncharacterized protein</fullName>
    </submittedName>
</protein>
<gene>
    <name evidence="2" type="ORF">P8C59_006169</name>
</gene>
<reference evidence="2" key="1">
    <citation type="journal article" date="2023" name="Mol. Plant Microbe Interact.">
        <title>Elucidating the Obligate Nature and Biological Capacity of an Invasive Fungal Corn Pathogen.</title>
        <authorList>
            <person name="MacCready J.S."/>
            <person name="Roggenkamp E.M."/>
            <person name="Gdanetz K."/>
            <person name="Chilvers M.I."/>
        </authorList>
    </citation>
    <scope>NUCLEOTIDE SEQUENCE</scope>
    <source>
        <strain evidence="2">PM02</strain>
    </source>
</reference>